<evidence type="ECO:0000256" key="1">
    <source>
        <dbReference type="SAM" id="MobiDB-lite"/>
    </source>
</evidence>
<dbReference type="InterPro" id="IPR007730">
    <property type="entry name" value="SPOR-like_dom"/>
</dbReference>
<dbReference type="SUPFAM" id="SSF52540">
    <property type="entry name" value="P-loop containing nucleoside triphosphate hydrolases"/>
    <property type="match status" value="1"/>
</dbReference>
<dbReference type="GO" id="GO:0016887">
    <property type="term" value="F:ATP hydrolysis activity"/>
    <property type="evidence" value="ECO:0007669"/>
    <property type="project" value="InterPro"/>
</dbReference>
<evidence type="ECO:0000313" key="3">
    <source>
        <dbReference type="EMBL" id="XBS21777.1"/>
    </source>
</evidence>
<dbReference type="Pfam" id="PF05036">
    <property type="entry name" value="SPOR"/>
    <property type="match status" value="1"/>
</dbReference>
<dbReference type="Proteomes" id="UP001225378">
    <property type="component" value="Chromosome"/>
</dbReference>
<dbReference type="GO" id="GO:0042834">
    <property type="term" value="F:peptidoglycan binding"/>
    <property type="evidence" value="ECO:0007669"/>
    <property type="project" value="InterPro"/>
</dbReference>
<dbReference type="PANTHER" id="PTHR35894">
    <property type="entry name" value="GENERAL SECRETION PATHWAY PROTEIN A-RELATED"/>
    <property type="match status" value="1"/>
</dbReference>
<gene>
    <name evidence="3" type="ORF">Q9L42_006535</name>
</gene>
<dbReference type="AlphaFoldDB" id="A0AAU7NXR0"/>
<dbReference type="PROSITE" id="PS51724">
    <property type="entry name" value="SPOR"/>
    <property type="match status" value="1"/>
</dbReference>
<evidence type="ECO:0000313" key="4">
    <source>
        <dbReference type="Proteomes" id="UP001225378"/>
    </source>
</evidence>
<sequence>MPGSDSLTHQQKAASASQSKSSTLSLITLERAQKLDLLIHLISNLNQSLVVCGPQGIGKTKLLETLAEHNNERWPICLLNATSSLSFERIVEQFNVQLAKLDAQFSGTDLSANLSRYQKSNRKVVLIIDDAGRLVPGLVSSLIQYANAHGCLRLVLALTHDELHVKSSSDSLINDCHFIEIPPLSKKQCMTFLQNLSAQPGAAISFNAVTEVLVDNLYGETHGIPGRIVAELPRLSNYESKGGAKWGGAAALLFVLLIVASTYYVNKDDSSRPPKISSSRIKQENLTMVKMQSAEQTKITDSEQVRSARRQRPSDSDSQDTVVTSNAEASRQLFKEEEIDPATVKIQPPIVEQQAGDGESSLGPADDGSGITQQTEADEKPNEELTGATEVNAVSAVEEKNAVAADEVKASPNDKRRDDDDTGWVKRQDQEHYTMQLMVLSKKQSVQELLRKYPQYSGSIKYFKVDKRGLTQYVLIYGAFVSSSEAVKTRKNLPSPFRKAWVRKFKDLQRQLAES</sequence>
<dbReference type="RefSeq" id="WP_349432362.1">
    <property type="nucleotide sequence ID" value="NZ_CP157743.1"/>
</dbReference>
<feature type="compositionally biased region" description="Basic and acidic residues" evidence="1">
    <location>
        <begin position="397"/>
        <end position="425"/>
    </location>
</feature>
<name>A0AAU7NXR0_9GAMM</name>
<dbReference type="Gene3D" id="3.40.50.300">
    <property type="entry name" value="P-loop containing nucleotide triphosphate hydrolases"/>
    <property type="match status" value="1"/>
</dbReference>
<evidence type="ECO:0000259" key="2">
    <source>
        <dbReference type="PROSITE" id="PS51724"/>
    </source>
</evidence>
<dbReference type="Gene3D" id="3.30.70.1070">
    <property type="entry name" value="Sporulation related repeat"/>
    <property type="match status" value="1"/>
</dbReference>
<feature type="domain" description="SPOR" evidence="2">
    <location>
        <begin position="427"/>
        <end position="505"/>
    </location>
</feature>
<accession>A0AAU7NXR0</accession>
<keyword evidence="4" id="KW-1185">Reference proteome</keyword>
<dbReference type="InterPro" id="IPR027417">
    <property type="entry name" value="P-loop_NTPase"/>
</dbReference>
<dbReference type="Pfam" id="PF13401">
    <property type="entry name" value="AAA_22"/>
    <property type="match status" value="1"/>
</dbReference>
<protein>
    <submittedName>
        <fullName evidence="3">AAA family ATPase</fullName>
    </submittedName>
</protein>
<dbReference type="InterPro" id="IPR036680">
    <property type="entry name" value="SPOR-like_sf"/>
</dbReference>
<organism evidence="3 4">
    <name type="scientific">Methylomarinum roseum</name>
    <dbReference type="NCBI Taxonomy" id="3067653"/>
    <lineage>
        <taxon>Bacteria</taxon>
        <taxon>Pseudomonadati</taxon>
        <taxon>Pseudomonadota</taxon>
        <taxon>Gammaproteobacteria</taxon>
        <taxon>Methylococcales</taxon>
        <taxon>Methylococcaceae</taxon>
        <taxon>Methylomarinum</taxon>
    </lineage>
</organism>
<dbReference type="InterPro" id="IPR003593">
    <property type="entry name" value="AAA+_ATPase"/>
</dbReference>
<dbReference type="InterPro" id="IPR052026">
    <property type="entry name" value="ExeA_AAA_ATPase_DNA-bind"/>
</dbReference>
<proteinExistence type="predicted"/>
<feature type="region of interest" description="Disordered" evidence="1">
    <location>
        <begin position="290"/>
        <end position="425"/>
    </location>
</feature>
<dbReference type="PANTHER" id="PTHR35894:SF1">
    <property type="entry name" value="PHOSPHORIBULOKINASE _ URIDINE KINASE FAMILY"/>
    <property type="match status" value="1"/>
</dbReference>
<reference evidence="3 4" key="1">
    <citation type="journal article" date="2024" name="Microbiology">
        <title>Methylomarinum rosea sp. nov., a novel halophilic methanotrophic bacterium from the hypersaline Lake Elton.</title>
        <authorList>
            <person name="Suleimanov R.Z."/>
            <person name="Oshkin I.Y."/>
            <person name="Danilova O.V."/>
            <person name="Suzina N.E."/>
            <person name="Dedysh S.N."/>
        </authorList>
    </citation>
    <scope>NUCLEOTIDE SEQUENCE [LARGE SCALE GENOMIC DNA]</scope>
    <source>
        <strain evidence="3 4">Ch1-1</strain>
    </source>
</reference>
<dbReference type="KEGG" id="mech:Q9L42_006535"/>
<dbReference type="EMBL" id="CP157743">
    <property type="protein sequence ID" value="XBS21777.1"/>
    <property type="molecule type" value="Genomic_DNA"/>
</dbReference>
<dbReference type="SMART" id="SM00382">
    <property type="entry name" value="AAA"/>
    <property type="match status" value="1"/>
</dbReference>
<dbReference type="InterPro" id="IPR049945">
    <property type="entry name" value="AAA_22"/>
</dbReference>